<name>A0A918H8J1_9ACTN</name>
<dbReference type="AlphaFoldDB" id="A0A918H8J1"/>
<evidence type="ECO:0000313" key="2">
    <source>
        <dbReference type="Proteomes" id="UP000619486"/>
    </source>
</evidence>
<keyword evidence="2" id="KW-1185">Reference proteome</keyword>
<reference evidence="1" key="2">
    <citation type="submission" date="2020-09" db="EMBL/GenBank/DDBJ databases">
        <authorList>
            <person name="Sun Q."/>
            <person name="Ohkuma M."/>
        </authorList>
    </citation>
    <scope>NUCLEOTIDE SEQUENCE</scope>
    <source>
        <strain evidence="1">JCM 3172</strain>
    </source>
</reference>
<comment type="caution">
    <text evidence="1">The sequence shown here is derived from an EMBL/GenBank/DDBJ whole genome shotgun (WGS) entry which is preliminary data.</text>
</comment>
<dbReference type="Proteomes" id="UP000619486">
    <property type="component" value="Unassembled WGS sequence"/>
</dbReference>
<evidence type="ECO:0000313" key="1">
    <source>
        <dbReference type="EMBL" id="GGT46183.1"/>
    </source>
</evidence>
<protein>
    <submittedName>
        <fullName evidence="1">Uncharacterized protein</fullName>
    </submittedName>
</protein>
<dbReference type="EMBL" id="BMQQ01000018">
    <property type="protein sequence ID" value="GGT46183.1"/>
    <property type="molecule type" value="Genomic_DNA"/>
</dbReference>
<sequence>MTLDGRRVRLDDVLGDSLAVLTAAPLTPALRALTEGLGARTLQVSEAGDDGTLAHWLRTGGADAALLRPDRVVLDVVPAGGTDFTGSAAWAPLLCTTRRPAPTLRPGSR</sequence>
<gene>
    <name evidence="1" type="ORF">GCM10014713_45160</name>
</gene>
<accession>A0A918H8J1</accession>
<organism evidence="1 2">
    <name type="scientific">Streptomyces purpureus</name>
    <dbReference type="NCBI Taxonomy" id="1951"/>
    <lineage>
        <taxon>Bacteria</taxon>
        <taxon>Bacillati</taxon>
        <taxon>Actinomycetota</taxon>
        <taxon>Actinomycetes</taxon>
        <taxon>Kitasatosporales</taxon>
        <taxon>Streptomycetaceae</taxon>
        <taxon>Streptomyces</taxon>
    </lineage>
</organism>
<proteinExistence type="predicted"/>
<reference evidence="1" key="1">
    <citation type="journal article" date="2014" name="Int. J. Syst. Evol. Microbiol.">
        <title>Complete genome sequence of Corynebacterium casei LMG S-19264T (=DSM 44701T), isolated from a smear-ripened cheese.</title>
        <authorList>
            <consortium name="US DOE Joint Genome Institute (JGI-PGF)"/>
            <person name="Walter F."/>
            <person name="Albersmeier A."/>
            <person name="Kalinowski J."/>
            <person name="Ruckert C."/>
        </authorList>
    </citation>
    <scope>NUCLEOTIDE SEQUENCE</scope>
    <source>
        <strain evidence="1">JCM 3172</strain>
    </source>
</reference>